<feature type="domain" description="NAD(P)-binding" evidence="1">
    <location>
        <begin position="10"/>
        <end position="176"/>
    </location>
</feature>
<comment type="caution">
    <text evidence="2">The sequence shown here is derived from an EMBL/GenBank/DDBJ whole genome shotgun (WGS) entry which is preliminary data.</text>
</comment>
<evidence type="ECO:0000313" key="2">
    <source>
        <dbReference type="EMBL" id="KMT66295.1"/>
    </source>
</evidence>
<evidence type="ECO:0000313" key="3">
    <source>
        <dbReference type="Proteomes" id="UP000037600"/>
    </source>
</evidence>
<organism evidence="2 3">
    <name type="scientific">Catenovulum maritimum</name>
    <dbReference type="NCBI Taxonomy" id="1513271"/>
    <lineage>
        <taxon>Bacteria</taxon>
        <taxon>Pseudomonadati</taxon>
        <taxon>Pseudomonadota</taxon>
        <taxon>Gammaproteobacteria</taxon>
        <taxon>Alteromonadales</taxon>
        <taxon>Alteromonadaceae</taxon>
        <taxon>Catenovulum</taxon>
    </lineage>
</organism>
<dbReference type="Proteomes" id="UP000037600">
    <property type="component" value="Unassembled WGS sequence"/>
</dbReference>
<keyword evidence="3" id="KW-1185">Reference proteome</keyword>
<reference evidence="2 3" key="1">
    <citation type="submission" date="2015-04" db="EMBL/GenBank/DDBJ databases">
        <title>Draft Genome Sequence of the Novel Agar-Digesting Marine Bacterium Q1.</title>
        <authorList>
            <person name="Li Y."/>
            <person name="Li D."/>
            <person name="Chen G."/>
            <person name="Du Z."/>
        </authorList>
    </citation>
    <scope>NUCLEOTIDE SEQUENCE [LARGE SCALE GENOMIC DNA]</scope>
    <source>
        <strain evidence="2 3">Q1</strain>
    </source>
</reference>
<dbReference type="EMBL" id="LAZL01000005">
    <property type="protein sequence ID" value="KMT66295.1"/>
    <property type="molecule type" value="Genomic_DNA"/>
</dbReference>
<dbReference type="InterPro" id="IPR016040">
    <property type="entry name" value="NAD(P)-bd_dom"/>
</dbReference>
<dbReference type="SUPFAM" id="SSF51735">
    <property type="entry name" value="NAD(P)-binding Rossmann-fold domains"/>
    <property type="match status" value="1"/>
</dbReference>
<dbReference type="STRING" id="1513271.XM47_04705"/>
<accession>A0A0J8GU58</accession>
<dbReference type="AlphaFoldDB" id="A0A0J8GU58"/>
<evidence type="ECO:0000259" key="1">
    <source>
        <dbReference type="Pfam" id="PF13460"/>
    </source>
</evidence>
<gene>
    <name evidence="2" type="ORF">XM47_04705</name>
</gene>
<dbReference type="Gene3D" id="3.40.50.720">
    <property type="entry name" value="NAD(P)-binding Rossmann-like Domain"/>
    <property type="match status" value="1"/>
</dbReference>
<proteinExistence type="predicted"/>
<sequence>MRKVSLLGAGWLGLALATQLKREFYTVSVSKTSQLGVNNCKNMGLSTYLLDLDALNDDERVNDFFHCDILIVTIPPQFRQQKGHLYLTRWQKIIKIANLLGVKKLVMTSSTAVYPEHISVAYEGDASRHNDKAEILLDAEEHLRKEFKGDWLICRLGGLFNEERHPSRFIAKMKSVSKSAPANMLHQTDAVEAIQHLISFESKDSWNQIYNIVSPQRITKLDFYQAAANTKNMVFNNTISDLTGKQVKSDKLIAAGYSFVFNCAADAL</sequence>
<dbReference type="OrthoDB" id="751203at2"/>
<dbReference type="InterPro" id="IPR036291">
    <property type="entry name" value="NAD(P)-bd_dom_sf"/>
</dbReference>
<protein>
    <recommendedName>
        <fullName evidence="1">NAD(P)-binding domain-containing protein</fullName>
    </recommendedName>
</protein>
<dbReference type="RefSeq" id="WP_048690299.1">
    <property type="nucleotide sequence ID" value="NZ_KQ130484.1"/>
</dbReference>
<name>A0A0J8GU58_9ALTE</name>
<dbReference type="Pfam" id="PF13460">
    <property type="entry name" value="NAD_binding_10"/>
    <property type="match status" value="1"/>
</dbReference>